<feature type="compositionally biased region" description="Basic and acidic residues" evidence="1">
    <location>
        <begin position="246"/>
        <end position="258"/>
    </location>
</feature>
<feature type="region of interest" description="Disordered" evidence="1">
    <location>
        <begin position="238"/>
        <end position="258"/>
    </location>
</feature>
<reference evidence="2 3" key="1">
    <citation type="journal article" date="2018" name="Proc. Natl. Acad. Sci. U.S.A.">
        <title>Draft genome sequence of Camellia sinensis var. sinensis provides insights into the evolution of the tea genome and tea quality.</title>
        <authorList>
            <person name="Wei C."/>
            <person name="Yang H."/>
            <person name="Wang S."/>
            <person name="Zhao J."/>
            <person name="Liu C."/>
            <person name="Gao L."/>
            <person name="Xia E."/>
            <person name="Lu Y."/>
            <person name="Tai Y."/>
            <person name="She G."/>
            <person name="Sun J."/>
            <person name="Cao H."/>
            <person name="Tong W."/>
            <person name="Gao Q."/>
            <person name="Li Y."/>
            <person name="Deng W."/>
            <person name="Jiang X."/>
            <person name="Wang W."/>
            <person name="Chen Q."/>
            <person name="Zhang S."/>
            <person name="Li H."/>
            <person name="Wu J."/>
            <person name="Wang P."/>
            <person name="Li P."/>
            <person name="Shi C."/>
            <person name="Zheng F."/>
            <person name="Jian J."/>
            <person name="Huang B."/>
            <person name="Shan D."/>
            <person name="Shi M."/>
            <person name="Fang C."/>
            <person name="Yue Y."/>
            <person name="Li F."/>
            <person name="Li D."/>
            <person name="Wei S."/>
            <person name="Han B."/>
            <person name="Jiang C."/>
            <person name="Yin Y."/>
            <person name="Xia T."/>
            <person name="Zhang Z."/>
            <person name="Bennetzen J.L."/>
            <person name="Zhao S."/>
            <person name="Wan X."/>
        </authorList>
    </citation>
    <scope>NUCLEOTIDE SEQUENCE [LARGE SCALE GENOMIC DNA]</scope>
    <source>
        <strain evidence="3">cv. Shuchazao</strain>
        <tissue evidence="2">Leaf</tissue>
    </source>
</reference>
<evidence type="ECO:0000256" key="1">
    <source>
        <dbReference type="SAM" id="MobiDB-lite"/>
    </source>
</evidence>
<feature type="compositionally biased region" description="Polar residues" evidence="1">
    <location>
        <begin position="61"/>
        <end position="70"/>
    </location>
</feature>
<feature type="compositionally biased region" description="Basic residues" evidence="1">
    <location>
        <begin position="208"/>
        <end position="222"/>
    </location>
</feature>
<feature type="compositionally biased region" description="Basic and acidic residues" evidence="1">
    <location>
        <begin position="181"/>
        <end position="207"/>
    </location>
</feature>
<proteinExistence type="predicted"/>
<feature type="compositionally biased region" description="Basic and acidic residues" evidence="1">
    <location>
        <begin position="102"/>
        <end position="135"/>
    </location>
</feature>
<protein>
    <submittedName>
        <fullName evidence="2">Uncharacterized protein</fullName>
    </submittedName>
</protein>
<evidence type="ECO:0000313" key="2">
    <source>
        <dbReference type="EMBL" id="THG02204.1"/>
    </source>
</evidence>
<comment type="caution">
    <text evidence="2">The sequence shown here is derived from an EMBL/GenBank/DDBJ whole genome shotgun (WGS) entry which is preliminary data.</text>
</comment>
<dbReference type="AlphaFoldDB" id="A0A4S4DIH5"/>
<sequence>MGCGMSRYGLAGVPDNEGARSSNPIRRKFDELCRNDRIVSDATPSSSKQLLKKGVEEDVVDSNSSHNSTDSMKDLALQLKQCPKAVDADSGIEKQSEEEEKEKEKEKEKCRKEVESKNEEAKAKATIETGDNKDNEESEEDEGIISNTDGSLWIGSPSFRDYCIDCDSDDNFQNDDNSAGKMKETKTRGDECHASPKSNEEMENKSIRKERKGRGFGRKVFPKSRQSAMRSLLHVPGCYNPSVSASHDRTSKPIDKTF</sequence>
<organism evidence="2 3">
    <name type="scientific">Camellia sinensis var. sinensis</name>
    <name type="common">China tea</name>
    <dbReference type="NCBI Taxonomy" id="542762"/>
    <lineage>
        <taxon>Eukaryota</taxon>
        <taxon>Viridiplantae</taxon>
        <taxon>Streptophyta</taxon>
        <taxon>Embryophyta</taxon>
        <taxon>Tracheophyta</taxon>
        <taxon>Spermatophyta</taxon>
        <taxon>Magnoliopsida</taxon>
        <taxon>eudicotyledons</taxon>
        <taxon>Gunneridae</taxon>
        <taxon>Pentapetalae</taxon>
        <taxon>asterids</taxon>
        <taxon>Ericales</taxon>
        <taxon>Theaceae</taxon>
        <taxon>Camellia</taxon>
    </lineage>
</organism>
<feature type="region of interest" description="Disordered" evidence="1">
    <location>
        <begin position="170"/>
        <end position="225"/>
    </location>
</feature>
<feature type="region of interest" description="Disordered" evidence="1">
    <location>
        <begin position="39"/>
        <end position="155"/>
    </location>
</feature>
<dbReference type="Proteomes" id="UP000306102">
    <property type="component" value="Unassembled WGS sequence"/>
</dbReference>
<keyword evidence="3" id="KW-1185">Reference proteome</keyword>
<name>A0A4S4DIH5_CAMSN</name>
<evidence type="ECO:0000313" key="3">
    <source>
        <dbReference type="Proteomes" id="UP000306102"/>
    </source>
</evidence>
<dbReference type="EMBL" id="SDRB02011233">
    <property type="protein sequence ID" value="THG02204.1"/>
    <property type="molecule type" value="Genomic_DNA"/>
</dbReference>
<gene>
    <name evidence="2" type="ORF">TEA_004549</name>
</gene>
<accession>A0A4S4DIH5</accession>
<feature type="region of interest" description="Disordered" evidence="1">
    <location>
        <begin position="1"/>
        <end position="25"/>
    </location>
</feature>